<evidence type="ECO:0000313" key="1">
    <source>
        <dbReference type="EMBL" id="KAK3576893.1"/>
    </source>
</evidence>
<gene>
    <name evidence="1" type="ORF">CHS0354_012950</name>
</gene>
<reference evidence="1" key="2">
    <citation type="journal article" date="2021" name="Genome Biol. Evol.">
        <title>Developing a high-quality reference genome for a parasitic bivalve with doubly uniparental inheritance (Bivalvia: Unionida).</title>
        <authorList>
            <person name="Smith C.H."/>
        </authorList>
    </citation>
    <scope>NUCLEOTIDE SEQUENCE</scope>
    <source>
        <strain evidence="1">CHS0354</strain>
        <tissue evidence="1">Mantle</tissue>
    </source>
</reference>
<reference evidence="1" key="3">
    <citation type="submission" date="2023-05" db="EMBL/GenBank/DDBJ databases">
        <authorList>
            <person name="Smith C.H."/>
        </authorList>
    </citation>
    <scope>NUCLEOTIDE SEQUENCE</scope>
    <source>
        <strain evidence="1">CHS0354</strain>
        <tissue evidence="1">Mantle</tissue>
    </source>
</reference>
<dbReference type="PANTHER" id="PTHR14187:SF46">
    <property type="entry name" value="HEAT SHOCK 70 KDA PROTEIN 12A"/>
    <property type="match status" value="1"/>
</dbReference>
<dbReference type="SUPFAM" id="SSF53067">
    <property type="entry name" value="Actin-like ATPase domain"/>
    <property type="match status" value="2"/>
</dbReference>
<dbReference type="AlphaFoldDB" id="A0AAE0RNP3"/>
<name>A0AAE0RNP3_9BIVA</name>
<dbReference type="InterPro" id="IPR043129">
    <property type="entry name" value="ATPase_NBD"/>
</dbReference>
<dbReference type="CDD" id="cd10229">
    <property type="entry name" value="ASKHA_NBD_HSP70_HSPA12"/>
    <property type="match status" value="1"/>
</dbReference>
<accession>A0AAE0RNP3</accession>
<reference evidence="1" key="1">
    <citation type="journal article" date="2021" name="Genome Biol. Evol.">
        <title>A High-Quality Reference Genome for a Parasitic Bivalve with Doubly Uniparental Inheritance (Bivalvia: Unionida).</title>
        <authorList>
            <person name="Smith C.H."/>
        </authorList>
    </citation>
    <scope>NUCLEOTIDE SEQUENCE</scope>
    <source>
        <strain evidence="1">CHS0354</strain>
    </source>
</reference>
<keyword evidence="2" id="KW-1185">Reference proteome</keyword>
<dbReference type="PANTHER" id="PTHR14187">
    <property type="entry name" value="ALPHA KINASE/ELONGATION FACTOR 2 KINASE"/>
    <property type="match status" value="1"/>
</dbReference>
<evidence type="ECO:0008006" key="3">
    <source>
        <dbReference type="Google" id="ProtNLM"/>
    </source>
</evidence>
<comment type="caution">
    <text evidence="1">The sequence shown here is derived from an EMBL/GenBank/DDBJ whole genome shotgun (WGS) entry which is preliminary data.</text>
</comment>
<sequence length="623" mass="70195">MVLQYQSIYMVKSVYSIKSVYNDNDTRFTIYLRRMASQTHLIVAAIDFGTSYSGWAFSFKHEFETDPKKICTKNCVGPGMMTPKAPTTVLIKPDGMTFHSFGYDAESKYEELSPEEAKQWYYFKRFKMTLHGKKLDRSLSLTDATGKHLPARVVFSLAIRYLREDMLININDRLAGGRMRDEEIFWVLTVPAIWDDGAKQFMREVAVKAGIQDKHLTIALEPEAASIFCRLIPIQKRSEGEMSPFRPGSKYMILDAGGGTVDVTVHKVRSDGKLKELYRATGGGWGGTKVDEAFDQFIADLVGHSVFERFCRECSSDHLVMLREFEVKKRKIVPEHTDGNQDQEGDTTTVYIRLPMSLRDIYEEETGDVFRKAIKQGQHAEEVSLTGEKLMIPVSIMRSFFVSAILSITSHVKDLMKDDKVKAISAILMVGGFSESKMLQDAIRTNCPKVDIVIPPDAGLVVLKGAVVFGHNANIMAQRVCKYTYGVSACVKFDPAKHDQGKKIIRNGKLYCDDIFHQHVEMGQTVTLNEVQSEEDYLPLEEDQEEIGFDIYAATEKFPTYVTDEGCVKLGTVTIKIHDRSVPLKQRNVSVSMTFSGTEIEVSAKDVLTGQSTSVFVDFLETK</sequence>
<dbReference type="Gene3D" id="3.30.420.40">
    <property type="match status" value="1"/>
</dbReference>
<protein>
    <recommendedName>
        <fullName evidence="3">Heat shock 70 kDa protein 12A</fullName>
    </recommendedName>
</protein>
<dbReference type="Proteomes" id="UP001195483">
    <property type="component" value="Unassembled WGS sequence"/>
</dbReference>
<organism evidence="1 2">
    <name type="scientific">Potamilus streckersoni</name>
    <dbReference type="NCBI Taxonomy" id="2493646"/>
    <lineage>
        <taxon>Eukaryota</taxon>
        <taxon>Metazoa</taxon>
        <taxon>Spiralia</taxon>
        <taxon>Lophotrochozoa</taxon>
        <taxon>Mollusca</taxon>
        <taxon>Bivalvia</taxon>
        <taxon>Autobranchia</taxon>
        <taxon>Heteroconchia</taxon>
        <taxon>Palaeoheterodonta</taxon>
        <taxon>Unionida</taxon>
        <taxon>Unionoidea</taxon>
        <taxon>Unionidae</taxon>
        <taxon>Ambleminae</taxon>
        <taxon>Lampsilini</taxon>
        <taxon>Potamilus</taxon>
    </lineage>
</organism>
<dbReference type="EMBL" id="JAEAOA010000779">
    <property type="protein sequence ID" value="KAK3576893.1"/>
    <property type="molecule type" value="Genomic_DNA"/>
</dbReference>
<evidence type="ECO:0000313" key="2">
    <source>
        <dbReference type="Proteomes" id="UP001195483"/>
    </source>
</evidence>
<proteinExistence type="predicted"/>